<name>A0A7C2V8W3_9CREN</name>
<dbReference type="EC" id="2.5.1.6" evidence="5 14"/>
<comment type="similarity">
    <text evidence="4 14">Belongs to the AdoMet synthase 2 family.</text>
</comment>
<comment type="cofactor">
    <cofactor evidence="1 14">
        <name>Mg(2+)</name>
        <dbReference type="ChEBI" id="CHEBI:18420"/>
    </cofactor>
</comment>
<dbReference type="Gene3D" id="3.30.300.10">
    <property type="match status" value="1"/>
</dbReference>
<feature type="binding site" evidence="14">
    <location>
        <begin position="139"/>
        <end position="144"/>
    </location>
    <ligand>
        <name>ATP</name>
        <dbReference type="ChEBI" id="CHEBI:30616"/>
    </ligand>
</feature>
<comment type="caution">
    <text evidence="15">The sequence shown here is derived from an EMBL/GenBank/DDBJ whole genome shotgun (WGS) entry which is preliminary data.</text>
</comment>
<evidence type="ECO:0000256" key="3">
    <source>
        <dbReference type="ARBA" id="ARBA00005224"/>
    </source>
</evidence>
<dbReference type="HAMAP" id="MF_00136">
    <property type="entry name" value="S_AdoMet_synth2"/>
    <property type="match status" value="1"/>
</dbReference>
<evidence type="ECO:0000256" key="8">
    <source>
        <dbReference type="ARBA" id="ARBA00022679"/>
    </source>
</evidence>
<evidence type="ECO:0000256" key="11">
    <source>
        <dbReference type="ARBA" id="ARBA00022842"/>
    </source>
</evidence>
<evidence type="ECO:0000256" key="9">
    <source>
        <dbReference type="ARBA" id="ARBA00022741"/>
    </source>
</evidence>
<evidence type="ECO:0000256" key="7">
    <source>
        <dbReference type="ARBA" id="ARBA00022563"/>
    </source>
</evidence>
<keyword evidence="8 14" id="KW-0808">Transferase</keyword>
<dbReference type="Gene3D" id="3.30.300.280">
    <property type="entry name" value="S-adenosylmethionine synthetase, C-terminal domain"/>
    <property type="match status" value="2"/>
</dbReference>
<evidence type="ECO:0000256" key="10">
    <source>
        <dbReference type="ARBA" id="ARBA00022840"/>
    </source>
</evidence>
<dbReference type="PANTHER" id="PTHR36697">
    <property type="entry name" value="S-ADENOSYLMETHIONINE SYNTHASE"/>
    <property type="match status" value="1"/>
</dbReference>
<dbReference type="InterPro" id="IPR027790">
    <property type="entry name" value="AdoMet_synthase_2_family"/>
</dbReference>
<organism evidence="15">
    <name type="scientific">Ignisphaera aggregans</name>
    <dbReference type="NCBI Taxonomy" id="334771"/>
    <lineage>
        <taxon>Archaea</taxon>
        <taxon>Thermoproteota</taxon>
        <taxon>Thermoprotei</taxon>
        <taxon>Desulfurococcales</taxon>
        <taxon>Desulfurococcaceae</taxon>
        <taxon>Ignisphaera</taxon>
    </lineage>
</organism>
<dbReference type="GO" id="GO:0004478">
    <property type="term" value="F:methionine adenosyltransferase activity"/>
    <property type="evidence" value="ECO:0007669"/>
    <property type="project" value="UniProtKB-UniRule"/>
</dbReference>
<dbReference type="UniPathway" id="UPA00315">
    <property type="reaction ID" value="UER00080"/>
</dbReference>
<comment type="function">
    <text evidence="2 14">Catalyzes the formation of S-adenosylmethionine from methionine and ATP.</text>
</comment>
<comment type="catalytic activity">
    <reaction evidence="13 14">
        <text>L-methionine + ATP + H2O = S-adenosyl-L-methionine + phosphate + diphosphate</text>
        <dbReference type="Rhea" id="RHEA:21080"/>
        <dbReference type="ChEBI" id="CHEBI:15377"/>
        <dbReference type="ChEBI" id="CHEBI:30616"/>
        <dbReference type="ChEBI" id="CHEBI:33019"/>
        <dbReference type="ChEBI" id="CHEBI:43474"/>
        <dbReference type="ChEBI" id="CHEBI:57844"/>
        <dbReference type="ChEBI" id="CHEBI:59789"/>
        <dbReference type="EC" id="2.5.1.6"/>
    </reaction>
</comment>
<keyword evidence="7 14" id="KW-0554">One-carbon metabolism</keyword>
<dbReference type="Pfam" id="PF01941">
    <property type="entry name" value="AdoMet_Synthase"/>
    <property type="match status" value="1"/>
</dbReference>
<evidence type="ECO:0000256" key="6">
    <source>
        <dbReference type="ARBA" id="ARBA00020319"/>
    </source>
</evidence>
<sequence length="405" mass="44587">MRNIYVNEYSWQGIENLSIEMVERKGTGHPDYIADGIAEAVSRALCKYYINTYGTILHHNVDKVLVVGGQSNPKFGGGEIIHPIRIIVSGRATSFVKTKEGLEFVPVGTIVLRAVNNWIRSSFRYLDPQEHAIVDYKIGQGSADLVGIFELGLKKVPLANDTSFGVSYAPLSKLENLVLTTERLLNAPQMKSRLPALGEDVKVMGLRVGRKVVLTVAVAMVSRWIRDKDEYISIKEETRNIVLDNAVKIAPEYDIEVQINVADKPEQDILYLTVTGTSAEHGDDGATGRGNRVNGLITPMRPMSLEATAGKNPVSHVGKIFNVVANMLANRIYKEVSGVREVYVGILSQIGKPINEPLAVDIKIVPEKPPITLNMVNEAKAIANDMLDKIAKISEEIIEGKVMLF</sequence>
<dbReference type="PANTHER" id="PTHR36697:SF1">
    <property type="entry name" value="S-ADENOSYLMETHIONINE SYNTHASE"/>
    <property type="match status" value="1"/>
</dbReference>
<dbReference type="InterPro" id="IPR002795">
    <property type="entry name" value="S-AdoMet_synthetase_arc"/>
</dbReference>
<protein>
    <recommendedName>
        <fullName evidence="6 14">S-adenosylmethionine synthase</fullName>
        <shortName evidence="14">AdoMet synthase</shortName>
        <ecNumber evidence="5 14">2.5.1.6</ecNumber>
    </recommendedName>
    <alternativeName>
        <fullName evidence="12 14">Methionine adenosyltransferase</fullName>
    </alternativeName>
</protein>
<evidence type="ECO:0000256" key="14">
    <source>
        <dbReference type="HAMAP-Rule" id="MF_00136"/>
    </source>
</evidence>
<proteinExistence type="inferred from homology"/>
<dbReference type="InterPro" id="IPR042544">
    <property type="entry name" value="AdoMet_synthase_3"/>
</dbReference>
<dbReference type="GO" id="GO:0006730">
    <property type="term" value="P:one-carbon metabolic process"/>
    <property type="evidence" value="ECO:0007669"/>
    <property type="project" value="UniProtKB-KW"/>
</dbReference>
<dbReference type="GO" id="GO:0006556">
    <property type="term" value="P:S-adenosylmethionine biosynthetic process"/>
    <property type="evidence" value="ECO:0007669"/>
    <property type="project" value="UniProtKB-UniRule"/>
</dbReference>
<keyword evidence="11 14" id="KW-0460">Magnesium</keyword>
<evidence type="ECO:0000256" key="4">
    <source>
        <dbReference type="ARBA" id="ARBA00009691"/>
    </source>
</evidence>
<dbReference type="AlphaFoldDB" id="A0A7C2V8W3"/>
<evidence type="ECO:0000256" key="2">
    <source>
        <dbReference type="ARBA" id="ARBA00003775"/>
    </source>
</evidence>
<evidence type="ECO:0000256" key="12">
    <source>
        <dbReference type="ARBA" id="ARBA00032151"/>
    </source>
</evidence>
<dbReference type="NCBIfam" id="NF003366">
    <property type="entry name" value="PRK04439.1-5"/>
    <property type="match status" value="1"/>
</dbReference>
<evidence type="ECO:0000256" key="1">
    <source>
        <dbReference type="ARBA" id="ARBA00001946"/>
    </source>
</evidence>
<reference evidence="15" key="1">
    <citation type="journal article" date="2020" name="mSystems">
        <title>Genome- and Community-Level Interaction Insights into Carbon Utilization and Element Cycling Functions of Hydrothermarchaeota in Hydrothermal Sediment.</title>
        <authorList>
            <person name="Zhou Z."/>
            <person name="Liu Y."/>
            <person name="Xu W."/>
            <person name="Pan J."/>
            <person name="Luo Z.H."/>
            <person name="Li M."/>
        </authorList>
    </citation>
    <scope>NUCLEOTIDE SEQUENCE [LARGE SCALE GENOMIC DNA]</scope>
    <source>
        <strain evidence="15">SpSt-16</strain>
    </source>
</reference>
<evidence type="ECO:0000313" key="15">
    <source>
        <dbReference type="EMBL" id="HEW52790.1"/>
    </source>
</evidence>
<gene>
    <name evidence="14" type="primary">mat</name>
    <name evidence="15" type="ORF">ENO77_01245</name>
</gene>
<comment type="pathway">
    <text evidence="3 14">Amino-acid biosynthesis; S-adenosyl-L-methionine biosynthesis; S-adenosyl-L-methionine from L-methionine: step 1/1.</text>
</comment>
<dbReference type="EMBL" id="DSGT01000003">
    <property type="protein sequence ID" value="HEW52790.1"/>
    <property type="molecule type" value="Genomic_DNA"/>
</dbReference>
<accession>A0A7C2V8W3</accession>
<evidence type="ECO:0000256" key="5">
    <source>
        <dbReference type="ARBA" id="ARBA00012828"/>
    </source>
</evidence>
<dbReference type="NCBIfam" id="NF003365">
    <property type="entry name" value="PRK04439.1-4"/>
    <property type="match status" value="1"/>
</dbReference>
<keyword evidence="10 14" id="KW-0067">ATP-binding</keyword>
<dbReference type="GO" id="GO:0005524">
    <property type="term" value="F:ATP binding"/>
    <property type="evidence" value="ECO:0007669"/>
    <property type="project" value="UniProtKB-UniRule"/>
</dbReference>
<keyword evidence="9 14" id="KW-0547">Nucleotide-binding</keyword>
<dbReference type="GO" id="GO:0000287">
    <property type="term" value="F:magnesium ion binding"/>
    <property type="evidence" value="ECO:0007669"/>
    <property type="project" value="UniProtKB-UniRule"/>
</dbReference>
<evidence type="ECO:0000256" key="13">
    <source>
        <dbReference type="ARBA" id="ARBA00048344"/>
    </source>
</evidence>